<dbReference type="AlphaFoldDB" id="A0A1J1I8L6"/>
<proteinExistence type="predicted"/>
<dbReference type="EMBL" id="CVRI01000040">
    <property type="protein sequence ID" value="CRK94761.1"/>
    <property type="molecule type" value="Genomic_DNA"/>
</dbReference>
<accession>A0A1J1I8L6</accession>
<evidence type="ECO:0000313" key="2">
    <source>
        <dbReference type="Proteomes" id="UP000183832"/>
    </source>
</evidence>
<organism evidence="1 2">
    <name type="scientific">Clunio marinus</name>
    <dbReference type="NCBI Taxonomy" id="568069"/>
    <lineage>
        <taxon>Eukaryota</taxon>
        <taxon>Metazoa</taxon>
        <taxon>Ecdysozoa</taxon>
        <taxon>Arthropoda</taxon>
        <taxon>Hexapoda</taxon>
        <taxon>Insecta</taxon>
        <taxon>Pterygota</taxon>
        <taxon>Neoptera</taxon>
        <taxon>Endopterygota</taxon>
        <taxon>Diptera</taxon>
        <taxon>Nematocera</taxon>
        <taxon>Chironomoidea</taxon>
        <taxon>Chironomidae</taxon>
        <taxon>Clunio</taxon>
    </lineage>
</organism>
<evidence type="ECO:0000313" key="1">
    <source>
        <dbReference type="EMBL" id="CRK94761.1"/>
    </source>
</evidence>
<reference evidence="1 2" key="1">
    <citation type="submission" date="2015-04" db="EMBL/GenBank/DDBJ databases">
        <authorList>
            <person name="Syromyatnikov M.Y."/>
            <person name="Popov V.N."/>
        </authorList>
    </citation>
    <scope>NUCLEOTIDE SEQUENCE [LARGE SCALE GENOMIC DNA]</scope>
</reference>
<protein>
    <submittedName>
        <fullName evidence="1">CLUMA_CG008255, isoform A</fullName>
    </submittedName>
</protein>
<keyword evidence="2" id="KW-1185">Reference proteome</keyword>
<sequence>MKTKLFIYSNWKCDKLSANKILRLACSFFGKYFTY</sequence>
<dbReference type="Proteomes" id="UP000183832">
    <property type="component" value="Unassembled WGS sequence"/>
</dbReference>
<name>A0A1J1I8L6_9DIPT</name>
<gene>
    <name evidence="1" type="ORF">CLUMA_CG008255</name>
</gene>